<evidence type="ECO:0000313" key="2">
    <source>
        <dbReference type="Proteomes" id="UP000578697"/>
    </source>
</evidence>
<accession>A0A840SIK7</accession>
<reference evidence="1 2" key="1">
    <citation type="submission" date="2020-08" db="EMBL/GenBank/DDBJ databases">
        <title>Genomic Encyclopedia of Type Strains, Phase IV (KMG-IV): sequencing the most valuable type-strain genomes for metagenomic binning, comparative biology and taxonomic classification.</title>
        <authorList>
            <person name="Goeker M."/>
        </authorList>
    </citation>
    <scope>NUCLEOTIDE SEQUENCE [LARGE SCALE GENOMIC DNA]</scope>
    <source>
        <strain evidence="1 2">DSM 103679</strain>
    </source>
</reference>
<evidence type="ECO:0000313" key="1">
    <source>
        <dbReference type="EMBL" id="MBB5219736.1"/>
    </source>
</evidence>
<proteinExistence type="predicted"/>
<organism evidence="1 2">
    <name type="scientific">Treponema rectale</name>
    <dbReference type="NCBI Taxonomy" id="744512"/>
    <lineage>
        <taxon>Bacteria</taxon>
        <taxon>Pseudomonadati</taxon>
        <taxon>Spirochaetota</taxon>
        <taxon>Spirochaetia</taxon>
        <taxon>Spirochaetales</taxon>
        <taxon>Treponemataceae</taxon>
        <taxon>Treponema</taxon>
    </lineage>
</organism>
<dbReference type="EMBL" id="JACHFR010000003">
    <property type="protein sequence ID" value="MBB5219736.1"/>
    <property type="molecule type" value="Genomic_DNA"/>
</dbReference>
<name>A0A840SIK7_9SPIR</name>
<dbReference type="RefSeq" id="WP_184653141.1">
    <property type="nucleotide sequence ID" value="NZ_JACHFR010000003.1"/>
</dbReference>
<dbReference type="AlphaFoldDB" id="A0A840SIK7"/>
<sequence>MSEKKEELVNRFLRTFTHYFTLKDMVRIFISLGVRARPQEVREFLESSPYVFALEKDMFITRAGAFTGRLFSIKPTSKEIDRKIVIIGDRCVPFLNREIAPCGISFFCNGKRLQLKTAEFDSQTVLRFHSLFGEEYAPQYIAADPANGGIDFASIEMEMPQKLRVTGFDISPLLEQSGFEKGDRLVCCVTDWDRCCVNVMVQHEESPFADDGASDDRIKWYADLEKFLLESFDRHGPLDSMESQLEAVFFEHTDELCVLNCGSITEYIERHAKNVAVEYFGVETRLWRKGEDVPAVGPWNKGDFSDSQKFQSHRNSFWSTPDFIFDQYILDMFFRREKDCSLIIPRMYPSDKYLNEGYREELLLLLESRSAILAEEYNWFADRTAGELRQKALELYTRVSELVFKIDSFVTGLEKFPQQELVILSQLYSHVTHLLQVIADNPDIENDVEDYLLSVDGMSWNFEEVRGVLEEAVERSLHDGFKVIKGVK</sequence>
<dbReference type="Proteomes" id="UP000578697">
    <property type="component" value="Unassembled WGS sequence"/>
</dbReference>
<gene>
    <name evidence="1" type="ORF">HNP77_002118</name>
</gene>
<keyword evidence="2" id="KW-1185">Reference proteome</keyword>
<protein>
    <submittedName>
        <fullName evidence="1">Uncharacterized protein</fullName>
    </submittedName>
</protein>
<comment type="caution">
    <text evidence="1">The sequence shown here is derived from an EMBL/GenBank/DDBJ whole genome shotgun (WGS) entry which is preliminary data.</text>
</comment>